<dbReference type="Pfam" id="PF01569">
    <property type="entry name" value="PAP2"/>
    <property type="match status" value="1"/>
</dbReference>
<feature type="transmembrane region" description="Helical" evidence="8">
    <location>
        <begin position="660"/>
        <end position="679"/>
    </location>
</feature>
<evidence type="ECO:0000256" key="1">
    <source>
        <dbReference type="ARBA" id="ARBA00004651"/>
    </source>
</evidence>
<dbReference type="SUPFAM" id="SSF48317">
    <property type="entry name" value="Acid phosphatase/Vanadium-dependent haloperoxidase"/>
    <property type="match status" value="1"/>
</dbReference>
<dbReference type="GO" id="GO:0005886">
    <property type="term" value="C:plasma membrane"/>
    <property type="evidence" value="ECO:0007669"/>
    <property type="project" value="UniProtKB-SubCell"/>
</dbReference>
<evidence type="ECO:0000256" key="7">
    <source>
        <dbReference type="ARBA" id="ARBA00023136"/>
    </source>
</evidence>
<dbReference type="EMBL" id="CP009498">
    <property type="protein sequence ID" value="AKL97778.1"/>
    <property type="molecule type" value="Genomic_DNA"/>
</dbReference>
<dbReference type="InterPro" id="IPR050297">
    <property type="entry name" value="LipidA_mod_glycosyltrf_83"/>
</dbReference>
<sequence>MKTNYKLWFWIVNAATALLRLSFIGKAGLSIDEAHYWVYAKFLDLSYFDHPPLIAYLIKISTLIFGNTEFAVRFPAVIIFFFASVVFFQCVKKLYNEKTAFFAVIILNIIPVFSFLGGVTALPDSPLALFWILTIFIFLLILKTKNKNYWYLLGFVIGLAFLSKYNAVMLPVSIALYLILSPSDRFWFKKKEPYLALLIAFIMFTPVILWNSVNNWASFGFQLNHGLGNAFSNFSVLRFFGAIGAQAGYVSPPVFIVFVAAAYFCLKDAFKNKDKKALLAACFSFPILIFFNAVSLFNDILPHWPAMGYLSLSIYAAHFTVKKWDIKWFRIYSIASWIFTAVIIIFACLHIMYKIIPLAKFMPKAEAQRIEHGIMRSETVDISNDLAGWEDFGRELRKIVDAYPAKERPFILTHKGYLASQIAFAVPELRVFCFSDRIDAYDIWQRDLKPLKNKNALFISNNYFYFDPANYGAAFAFYSKPETITIYKNGRKIKNFFVTKCSNFQPDKLDARYTADIIGKKTTVSEGLINLDHAVFKFINQNMHIKPLDYLMGAFSYLDSKNFNLWFISVLIVSIVILWNNKKEKFWTSVALLASVLVASSLITYFLKHYFERPRPLATFGDGNVNIFYEKLYKNSFPSGHTQSVFAACAFMFMTVRKYWYLYIILAVGMGFERIYVGAHFPSDVVAGATVGTVTAYVIVTLFKKYSKI</sequence>
<feature type="transmembrane region" description="Helical" evidence="8">
    <location>
        <begin position="7"/>
        <end position="29"/>
    </location>
</feature>
<feature type="transmembrane region" description="Helical" evidence="8">
    <location>
        <begin position="100"/>
        <end position="119"/>
    </location>
</feature>
<protein>
    <submittedName>
        <fullName evidence="10">Putative membrane-associated phospholipid phosphatase</fullName>
    </submittedName>
</protein>
<feature type="transmembrane region" description="Helical" evidence="8">
    <location>
        <begin position="278"/>
        <end position="297"/>
    </location>
</feature>
<feature type="transmembrane region" description="Helical" evidence="8">
    <location>
        <begin position="194"/>
        <end position="213"/>
    </location>
</feature>
<evidence type="ECO:0000259" key="9">
    <source>
        <dbReference type="SMART" id="SM00014"/>
    </source>
</evidence>
<evidence type="ECO:0000256" key="3">
    <source>
        <dbReference type="ARBA" id="ARBA00022676"/>
    </source>
</evidence>
<feature type="domain" description="Phosphatidic acid phosphatase type 2/haloperoxidase" evidence="9">
    <location>
        <begin position="590"/>
        <end position="700"/>
    </location>
</feature>
<name>A0A0G3WHH3_9BACT</name>
<comment type="subcellular location">
    <subcellularLocation>
        <location evidence="1">Cell membrane</location>
        <topology evidence="1">Multi-pass membrane protein</topology>
    </subcellularLocation>
</comment>
<feature type="transmembrane region" description="Helical" evidence="8">
    <location>
        <begin position="149"/>
        <end position="179"/>
    </location>
</feature>
<evidence type="ECO:0000313" key="11">
    <source>
        <dbReference type="Proteomes" id="UP000035337"/>
    </source>
</evidence>
<proteinExistence type="predicted"/>
<feature type="transmembrane region" description="Helical" evidence="8">
    <location>
        <begin position="685"/>
        <end position="703"/>
    </location>
</feature>
<keyword evidence="5 8" id="KW-0812">Transmembrane</keyword>
<dbReference type="Pfam" id="PF13231">
    <property type="entry name" value="PMT_2"/>
    <property type="match status" value="1"/>
</dbReference>
<feature type="transmembrane region" description="Helical" evidence="8">
    <location>
        <begin position="70"/>
        <end position="88"/>
    </location>
</feature>
<organism evidence="10 11">
    <name type="scientific">Endomicrobium proavitum</name>
    <dbReference type="NCBI Taxonomy" id="1408281"/>
    <lineage>
        <taxon>Bacteria</taxon>
        <taxon>Pseudomonadati</taxon>
        <taxon>Elusimicrobiota</taxon>
        <taxon>Endomicrobiia</taxon>
        <taxon>Endomicrobiales</taxon>
        <taxon>Endomicrobiaceae</taxon>
        <taxon>Endomicrobium</taxon>
    </lineage>
</organism>
<evidence type="ECO:0000256" key="8">
    <source>
        <dbReference type="SAM" id="Phobius"/>
    </source>
</evidence>
<dbReference type="KEGG" id="epo:Epro_0399"/>
<gene>
    <name evidence="10" type="ORF">Epro_0399</name>
</gene>
<evidence type="ECO:0000256" key="2">
    <source>
        <dbReference type="ARBA" id="ARBA00022475"/>
    </source>
</evidence>
<feature type="transmembrane region" description="Helical" evidence="8">
    <location>
        <begin position="249"/>
        <end position="266"/>
    </location>
</feature>
<keyword evidence="2" id="KW-1003">Cell membrane</keyword>
<dbReference type="RefSeq" id="WP_052570126.1">
    <property type="nucleotide sequence ID" value="NZ_CP009498.1"/>
</dbReference>
<dbReference type="SMART" id="SM00014">
    <property type="entry name" value="acidPPc"/>
    <property type="match status" value="1"/>
</dbReference>
<dbReference type="InterPro" id="IPR000326">
    <property type="entry name" value="PAP2/HPO"/>
</dbReference>
<accession>A0A0G3WHH3</accession>
<dbReference type="PANTHER" id="PTHR33908:SF11">
    <property type="entry name" value="MEMBRANE PROTEIN"/>
    <property type="match status" value="1"/>
</dbReference>
<dbReference type="PANTHER" id="PTHR33908">
    <property type="entry name" value="MANNOSYLTRANSFERASE YKCB-RELATED"/>
    <property type="match status" value="1"/>
</dbReference>
<dbReference type="InterPro" id="IPR038731">
    <property type="entry name" value="RgtA/B/C-like"/>
</dbReference>
<keyword evidence="11" id="KW-1185">Reference proteome</keyword>
<dbReference type="Gene3D" id="1.20.144.10">
    <property type="entry name" value="Phosphatidic acid phosphatase type 2/haloperoxidase"/>
    <property type="match status" value="2"/>
</dbReference>
<evidence type="ECO:0000256" key="5">
    <source>
        <dbReference type="ARBA" id="ARBA00022692"/>
    </source>
</evidence>
<dbReference type="STRING" id="1408281.Epro_0399"/>
<evidence type="ECO:0000256" key="6">
    <source>
        <dbReference type="ARBA" id="ARBA00022989"/>
    </source>
</evidence>
<dbReference type="AlphaFoldDB" id="A0A0G3WHH3"/>
<evidence type="ECO:0000256" key="4">
    <source>
        <dbReference type="ARBA" id="ARBA00022679"/>
    </source>
</evidence>
<feature type="transmembrane region" description="Helical" evidence="8">
    <location>
        <begin position="225"/>
        <end position="243"/>
    </location>
</feature>
<evidence type="ECO:0000313" key="10">
    <source>
        <dbReference type="EMBL" id="AKL97778.1"/>
    </source>
</evidence>
<feature type="transmembrane region" description="Helical" evidence="8">
    <location>
        <begin position="563"/>
        <end position="580"/>
    </location>
</feature>
<feature type="transmembrane region" description="Helical" evidence="8">
    <location>
        <begin position="125"/>
        <end position="142"/>
    </location>
</feature>
<keyword evidence="3" id="KW-0328">Glycosyltransferase</keyword>
<feature type="transmembrane region" description="Helical" evidence="8">
    <location>
        <begin position="586"/>
        <end position="607"/>
    </location>
</feature>
<keyword evidence="6 8" id="KW-1133">Transmembrane helix</keyword>
<keyword evidence="7 8" id="KW-0472">Membrane</keyword>
<reference evidence="10 11" key="1">
    <citation type="submission" date="2014-09" db="EMBL/GenBank/DDBJ databases">
        <title>Complete genome sequence of Endomicrobium proavitum.</title>
        <authorList>
            <person name="Zheng H."/>
        </authorList>
    </citation>
    <scope>NUCLEOTIDE SEQUENCE [LARGE SCALE GENOMIC DNA]</scope>
    <source>
        <strain evidence="10 11">Rsa215</strain>
    </source>
</reference>
<dbReference type="InterPro" id="IPR036938">
    <property type="entry name" value="PAP2/HPO_sf"/>
</dbReference>
<feature type="transmembrane region" description="Helical" evidence="8">
    <location>
        <begin position="331"/>
        <end position="353"/>
    </location>
</feature>
<dbReference type="GO" id="GO:0016763">
    <property type="term" value="F:pentosyltransferase activity"/>
    <property type="evidence" value="ECO:0007669"/>
    <property type="project" value="TreeGrafter"/>
</dbReference>
<keyword evidence="4" id="KW-0808">Transferase</keyword>
<dbReference type="GO" id="GO:0009103">
    <property type="term" value="P:lipopolysaccharide biosynthetic process"/>
    <property type="evidence" value="ECO:0007669"/>
    <property type="project" value="UniProtKB-ARBA"/>
</dbReference>
<dbReference type="OrthoDB" id="9811222at2"/>
<dbReference type="Proteomes" id="UP000035337">
    <property type="component" value="Chromosome"/>
</dbReference>